<protein>
    <submittedName>
        <fullName evidence="3">Related to methyltransferase</fullName>
    </submittedName>
</protein>
<feature type="compositionally biased region" description="Low complexity" evidence="2">
    <location>
        <begin position="13"/>
        <end position="38"/>
    </location>
</feature>
<organism evidence="3 4">
    <name type="scientific">Cephalotrichum gorgonifer</name>
    <dbReference type="NCBI Taxonomy" id="2041049"/>
    <lineage>
        <taxon>Eukaryota</taxon>
        <taxon>Fungi</taxon>
        <taxon>Dikarya</taxon>
        <taxon>Ascomycota</taxon>
        <taxon>Pezizomycotina</taxon>
        <taxon>Sordariomycetes</taxon>
        <taxon>Hypocreomycetidae</taxon>
        <taxon>Microascales</taxon>
        <taxon>Microascaceae</taxon>
        <taxon>Cephalotrichum</taxon>
    </lineage>
</organism>
<sequence length="365" mass="39902">MVDATTPPGPAGGTSTSPGKADRASASPGKSGPASPVSTGLPEEALVADENIAEDESLESDDLASSSASLASSVLKYRHENGRRYHAFKDGAYAFPNDDAEAERMDFQHVMHTLTHDGKLFLAPIDQGEASHVLDAGTGTGIWAIDFADDNPQAKVIGVDLSPIQPVFVPPNAEFYIADLEESWTFSNPFDLIHTRLLTGSIADWPKFYKQSFDHLAPGGFIELSDPAMTIRSDDDTLPKDSALYEWTKLMTDAAVKLGRPPSTAETTASQLAEAGFINIEQRHFKWPTNSWPKDPKMKQLGAMTFEDIGKNLYGLSVALFTRGLGWTIEELQVFLVQVRREMRDPKIHAYIPVYVVYGQKPAET</sequence>
<proteinExistence type="inferred from homology"/>
<feature type="compositionally biased region" description="Acidic residues" evidence="2">
    <location>
        <begin position="51"/>
        <end position="62"/>
    </location>
</feature>
<keyword evidence="3" id="KW-0808">Transferase</keyword>
<dbReference type="GO" id="GO:0032259">
    <property type="term" value="P:methylation"/>
    <property type="evidence" value="ECO:0007669"/>
    <property type="project" value="UniProtKB-KW"/>
</dbReference>
<dbReference type="GO" id="GO:0008168">
    <property type="term" value="F:methyltransferase activity"/>
    <property type="evidence" value="ECO:0007669"/>
    <property type="project" value="UniProtKB-KW"/>
</dbReference>
<reference evidence="3" key="1">
    <citation type="submission" date="2018-03" db="EMBL/GenBank/DDBJ databases">
        <authorList>
            <person name="Guldener U."/>
        </authorList>
    </citation>
    <scope>NUCLEOTIDE SEQUENCE</scope>
</reference>
<dbReference type="PANTHER" id="PTHR43591">
    <property type="entry name" value="METHYLTRANSFERASE"/>
    <property type="match status" value="1"/>
</dbReference>
<keyword evidence="4" id="KW-1185">Reference proteome</keyword>
<comment type="caution">
    <text evidence="3">The sequence shown here is derived from an EMBL/GenBank/DDBJ whole genome shotgun (WGS) entry which is preliminary data.</text>
</comment>
<dbReference type="AlphaFoldDB" id="A0AAE8N368"/>
<dbReference type="Proteomes" id="UP001187682">
    <property type="component" value="Unassembled WGS sequence"/>
</dbReference>
<dbReference type="Pfam" id="PF13489">
    <property type="entry name" value="Methyltransf_23"/>
    <property type="match status" value="1"/>
</dbReference>
<evidence type="ECO:0000313" key="4">
    <source>
        <dbReference type="Proteomes" id="UP001187682"/>
    </source>
</evidence>
<dbReference type="PANTHER" id="PTHR43591:SF31">
    <property type="entry name" value="LAEA-LIKE, PUTATIVE (AFU_ORTHOLOGUE AFUA_8G01930)-RELATED"/>
    <property type="match status" value="1"/>
</dbReference>
<dbReference type="EMBL" id="ONZQ02000013">
    <property type="protein sequence ID" value="SPO05586.1"/>
    <property type="molecule type" value="Genomic_DNA"/>
</dbReference>
<evidence type="ECO:0000256" key="1">
    <source>
        <dbReference type="ARBA" id="ARBA00038158"/>
    </source>
</evidence>
<evidence type="ECO:0000313" key="3">
    <source>
        <dbReference type="EMBL" id="SPO05586.1"/>
    </source>
</evidence>
<dbReference type="Gene3D" id="3.40.50.150">
    <property type="entry name" value="Vaccinia Virus protein VP39"/>
    <property type="match status" value="1"/>
</dbReference>
<feature type="region of interest" description="Disordered" evidence="2">
    <location>
        <begin position="1"/>
        <end position="65"/>
    </location>
</feature>
<dbReference type="SUPFAM" id="SSF53335">
    <property type="entry name" value="S-adenosyl-L-methionine-dependent methyltransferases"/>
    <property type="match status" value="1"/>
</dbReference>
<keyword evidence="3" id="KW-0489">Methyltransferase</keyword>
<accession>A0AAE8N368</accession>
<name>A0AAE8N368_9PEZI</name>
<comment type="similarity">
    <text evidence="1">Belongs to the methyltransferase superfamily. LaeA methyltransferase family.</text>
</comment>
<gene>
    <name evidence="3" type="ORF">DNG_08273</name>
</gene>
<dbReference type="InterPro" id="IPR029063">
    <property type="entry name" value="SAM-dependent_MTases_sf"/>
</dbReference>
<evidence type="ECO:0000256" key="2">
    <source>
        <dbReference type="SAM" id="MobiDB-lite"/>
    </source>
</evidence>
<dbReference type="CDD" id="cd02440">
    <property type="entry name" value="AdoMet_MTases"/>
    <property type="match status" value="1"/>
</dbReference>